<dbReference type="InterPro" id="IPR011990">
    <property type="entry name" value="TPR-like_helical_dom_sf"/>
</dbReference>
<organism evidence="1 2">
    <name type="scientific">Klebsiella michiganensis</name>
    <dbReference type="NCBI Taxonomy" id="1134687"/>
    <lineage>
        <taxon>Bacteria</taxon>
        <taxon>Pseudomonadati</taxon>
        <taxon>Pseudomonadota</taxon>
        <taxon>Gammaproteobacteria</taxon>
        <taxon>Enterobacterales</taxon>
        <taxon>Enterobacteriaceae</taxon>
        <taxon>Klebsiella/Raoultella group</taxon>
        <taxon>Klebsiella</taxon>
    </lineage>
</organism>
<evidence type="ECO:0000313" key="2">
    <source>
        <dbReference type="Proteomes" id="UP000254863"/>
    </source>
</evidence>
<dbReference type="GO" id="GO:0016740">
    <property type="term" value="F:transferase activity"/>
    <property type="evidence" value="ECO:0007669"/>
    <property type="project" value="UniProtKB-KW"/>
</dbReference>
<name>A0A7H4PN95_9ENTR</name>
<dbReference type="Proteomes" id="UP000254863">
    <property type="component" value="Unassembled WGS sequence"/>
</dbReference>
<keyword evidence="1" id="KW-0808">Transferase</keyword>
<evidence type="ECO:0000313" key="1">
    <source>
        <dbReference type="EMBL" id="STW79868.1"/>
    </source>
</evidence>
<dbReference type="SUPFAM" id="SSF48452">
    <property type="entry name" value="TPR-like"/>
    <property type="match status" value="1"/>
</dbReference>
<dbReference type="InterPro" id="IPR019734">
    <property type="entry name" value="TPR_rpt"/>
</dbReference>
<dbReference type="AlphaFoldDB" id="A0A7H4PN95"/>
<dbReference type="Gene3D" id="1.25.40.10">
    <property type="entry name" value="Tetratricopeptide repeat domain"/>
    <property type="match status" value="2"/>
</dbReference>
<protein>
    <submittedName>
        <fullName evidence="1">Putative transferase</fullName>
    </submittedName>
</protein>
<accession>A0A7H4PN95</accession>
<reference evidence="1 2" key="1">
    <citation type="submission" date="2018-06" db="EMBL/GenBank/DDBJ databases">
        <authorList>
            <consortium name="Pathogen Informatics"/>
            <person name="Doyle S."/>
        </authorList>
    </citation>
    <scope>NUCLEOTIDE SEQUENCE [LARGE SCALE GENOMIC DNA]</scope>
    <source>
        <strain evidence="1 2">NCTC11685</strain>
    </source>
</reference>
<dbReference type="EMBL" id="UGMS01000004">
    <property type="protein sequence ID" value="STW79868.1"/>
    <property type="molecule type" value="Genomic_DNA"/>
</dbReference>
<gene>
    <name evidence="1" type="ORF">NCTC11685_07215</name>
</gene>
<comment type="caution">
    <text evidence="1">The sequence shown here is derived from an EMBL/GenBank/DDBJ whole genome shotgun (WGS) entry which is preliminary data.</text>
</comment>
<proteinExistence type="predicted"/>
<dbReference type="Pfam" id="PF13432">
    <property type="entry name" value="TPR_16"/>
    <property type="match status" value="1"/>
</dbReference>
<sequence length="249" mass="27893">MVLKRDDLTAELLSLWNAAGHYADAATILGTRVFHPWEGGEGKVTGQYLLNQLHRALQLIERKAFTQAARCLNEALRYPDNLGEGRLPGQTDNDIWYLLGYCAEQAGDAHRAAEYYQLALQGGSTLDAGRYYNDQPADYLFWQGIALRKSGNSTQAEQHFQNFIAWARQHRDDVPQADFFAVSLPDLVVLDVSAQRQHQQHCLFIEALGHLGLGNVSASQQAMQRLLQLNPAHDKAHLIRHALQSGMFS</sequence>
<dbReference type="Pfam" id="PF13174">
    <property type="entry name" value="TPR_6"/>
    <property type="match status" value="1"/>
</dbReference>